<evidence type="ECO:0000256" key="1">
    <source>
        <dbReference type="SAM" id="Coils"/>
    </source>
</evidence>
<proteinExistence type="predicted"/>
<reference evidence="2" key="1">
    <citation type="submission" date="2016-10" db="EMBL/GenBank/DDBJ databases">
        <authorList>
            <person name="Benchimol M."/>
            <person name="Almeida L.G."/>
            <person name="Vasconcelos A.T."/>
            <person name="Perreira-Neves A."/>
            <person name="Rosa I.A."/>
            <person name="Tasca T."/>
            <person name="Bogo M.R."/>
            <person name="de Souza W."/>
        </authorList>
    </citation>
    <scope>NUCLEOTIDE SEQUENCE [LARGE SCALE GENOMIC DNA]</scope>
    <source>
        <strain evidence="2">K</strain>
    </source>
</reference>
<gene>
    <name evidence="2" type="ORF">TRFO_40475</name>
</gene>
<keyword evidence="3" id="KW-1185">Reference proteome</keyword>
<name>A0A1J4J723_9EUKA</name>
<dbReference type="OrthoDB" id="10658836at2759"/>
<comment type="caution">
    <text evidence="2">The sequence shown here is derived from an EMBL/GenBank/DDBJ whole genome shotgun (WGS) entry which is preliminary data.</text>
</comment>
<sequence>MCVRNIENIEKIKFLNVMNKSRLASTIAFTLLKAGQASKFSKTSPITKAARNISDFTPLQQFQKNFLEVEKLLLKLRQASPPSDFQQLFEDFSEIKSKYLIFVESVNKISRHVKLGNNPKKISEKPYEICAAFPGEISRFFSYFIHVKSKLSTFFINAFQNFFSIMEESFQDYGNLCLREQQTRYIYLQYESTIQDLFSSIRKGLNSILPNFNEIQDVSSLVEIMKMLSRKYESELPHALHNQRLMLNAGSEQLTNFHNSFVALVPMLVNIPNFNQLFNDISELIDPIHELISCVLLEIKLESPPILTSQEIQESVISEDLFHITPKDHLIKEMAALFGASDGSNIQPIEWYDEILSKARGKITNLEQKNHQLQTKLKSYDQIKSEKVLNERIEENRRFKERIIQEYNEKRIELMRDVINSIKILVPYDLLASSDDFDTQLKCIISNAELEQKVTKDNLNDAKETIAQTREILCNFLKNKFYMKVDKDTPLTNLAEISVKKFQKQQKKMEQTVSNAGPTNSDLHAYLKKFLSKRKINVSKLTTVQLKKEMKKYTSNLEYKLNETEEKNRNLLTSSSDFEDRVIENLSKVQRALASYNKKEPLVADVNFEMLTENILDLLNESETNFQKLLGFRKFLTSFLAQMLYALRLQQPKFKDITDEQLKDVMTTILDSPQIQRNLMSSSPSSTATSALNIPTISTPQINSNISNSVSNINETPKTLRSIQSGRIPTQRPQSLNKDYDVQFTLRMHAYLSDCCAQLKGVTPVQFIHTPIEKIMQDITKTIYENNENLLNYKGLVADIYLRLVNNRKNSKEALMKASIGDIAHGIFSSLEELIKSNERNITERIETIVNMIHDEDKKQFSAMKLKPLQMIHAEIEKLQKTNDVILPIVQILEEIEKDLDKSRIGFVPVSPHFKHYLESIEKLRRETIRLTEHETQPTVYLITNRMIPLIDGFSNALSALATNEILNDSQMNAFDAIIQRKELDDQIQKLQRQIKEKNNEINRIRDAFNSYLEANKKKCDDQIHMLSEIHQNEISQIIEFYEKKQIF</sequence>
<evidence type="ECO:0000313" key="2">
    <source>
        <dbReference type="EMBL" id="OHS93237.1"/>
    </source>
</evidence>
<organism evidence="2 3">
    <name type="scientific">Tritrichomonas foetus</name>
    <dbReference type="NCBI Taxonomy" id="1144522"/>
    <lineage>
        <taxon>Eukaryota</taxon>
        <taxon>Metamonada</taxon>
        <taxon>Parabasalia</taxon>
        <taxon>Tritrichomonadida</taxon>
        <taxon>Tritrichomonadidae</taxon>
        <taxon>Tritrichomonas</taxon>
    </lineage>
</organism>
<evidence type="ECO:0000313" key="3">
    <source>
        <dbReference type="Proteomes" id="UP000179807"/>
    </source>
</evidence>
<dbReference type="RefSeq" id="XP_068346374.1">
    <property type="nucleotide sequence ID" value="XM_068513225.1"/>
</dbReference>
<dbReference type="GeneID" id="94847929"/>
<dbReference type="Proteomes" id="UP000179807">
    <property type="component" value="Unassembled WGS sequence"/>
</dbReference>
<dbReference type="AlphaFoldDB" id="A0A1J4J723"/>
<feature type="coiled-coil region" evidence="1">
    <location>
        <begin position="974"/>
        <end position="1015"/>
    </location>
</feature>
<protein>
    <submittedName>
        <fullName evidence="2">Uncharacterized protein</fullName>
    </submittedName>
</protein>
<feature type="coiled-coil region" evidence="1">
    <location>
        <begin position="356"/>
        <end position="410"/>
    </location>
</feature>
<accession>A0A1J4J723</accession>
<keyword evidence="1" id="KW-0175">Coiled coil</keyword>
<dbReference type="VEuPathDB" id="TrichDB:TRFO_40475"/>
<dbReference type="EMBL" id="MLAK01001421">
    <property type="protein sequence ID" value="OHS93237.1"/>
    <property type="molecule type" value="Genomic_DNA"/>
</dbReference>